<dbReference type="AlphaFoldDB" id="A0AAN7R9V9"/>
<comment type="subcellular location">
    <subcellularLocation>
        <location evidence="1">Membrane</location>
        <topology evidence="1">Single-pass membrane protein</topology>
    </subcellularLocation>
</comment>
<dbReference type="Proteomes" id="UP001346149">
    <property type="component" value="Unassembled WGS sequence"/>
</dbReference>
<proteinExistence type="inferred from homology"/>
<keyword evidence="3" id="KW-0812">Transmembrane</keyword>
<evidence type="ECO:0000256" key="4">
    <source>
        <dbReference type="ARBA" id="ARBA00022989"/>
    </source>
</evidence>
<reference evidence="6 7" key="1">
    <citation type="journal article" date="2023" name="Hortic Res">
        <title>Pangenome of water caltrop reveals structural variations and asymmetric subgenome divergence after allopolyploidization.</title>
        <authorList>
            <person name="Zhang X."/>
            <person name="Chen Y."/>
            <person name="Wang L."/>
            <person name="Yuan Y."/>
            <person name="Fang M."/>
            <person name="Shi L."/>
            <person name="Lu R."/>
            <person name="Comes H.P."/>
            <person name="Ma Y."/>
            <person name="Chen Y."/>
            <person name="Huang G."/>
            <person name="Zhou Y."/>
            <person name="Zheng Z."/>
            <person name="Qiu Y."/>
        </authorList>
    </citation>
    <scope>NUCLEOTIDE SEQUENCE [LARGE SCALE GENOMIC DNA]</scope>
    <source>
        <strain evidence="6">F231</strain>
    </source>
</reference>
<evidence type="ECO:0000256" key="5">
    <source>
        <dbReference type="ARBA" id="ARBA00023136"/>
    </source>
</evidence>
<evidence type="ECO:0000313" key="6">
    <source>
        <dbReference type="EMBL" id="KAK4795182.1"/>
    </source>
</evidence>
<accession>A0AAN7R9V9</accession>
<evidence type="ECO:0000256" key="1">
    <source>
        <dbReference type="ARBA" id="ARBA00004167"/>
    </source>
</evidence>
<keyword evidence="7" id="KW-1185">Reference proteome</keyword>
<gene>
    <name evidence="6" type="ORF">SAY86_013176</name>
</gene>
<evidence type="ECO:0000256" key="2">
    <source>
        <dbReference type="ARBA" id="ARBA00009444"/>
    </source>
</evidence>
<protein>
    <submittedName>
        <fullName evidence="6">Uncharacterized protein</fullName>
    </submittedName>
</protein>
<evidence type="ECO:0000313" key="7">
    <source>
        <dbReference type="Proteomes" id="UP001346149"/>
    </source>
</evidence>
<dbReference type="PANTHER" id="PTHR31568">
    <property type="entry name" value="RCG49325, ISOFORM CRA_A"/>
    <property type="match status" value="1"/>
</dbReference>
<sequence length="77" mass="8342">MNQSQFSHQNQTPVSYPALGTAAQGTYMAPPPAGYPTMAVDGRQQIAPVETKSRGDGFWKGCGSLPLLQIAGWQFDW</sequence>
<dbReference type="GO" id="GO:0005886">
    <property type="term" value="C:plasma membrane"/>
    <property type="evidence" value="ECO:0007669"/>
    <property type="project" value="InterPro"/>
</dbReference>
<evidence type="ECO:0000256" key="3">
    <source>
        <dbReference type="ARBA" id="ARBA00022692"/>
    </source>
</evidence>
<keyword evidence="5" id="KW-0472">Membrane</keyword>
<organism evidence="6 7">
    <name type="scientific">Trapa natans</name>
    <name type="common">Water chestnut</name>
    <dbReference type="NCBI Taxonomy" id="22666"/>
    <lineage>
        <taxon>Eukaryota</taxon>
        <taxon>Viridiplantae</taxon>
        <taxon>Streptophyta</taxon>
        <taxon>Embryophyta</taxon>
        <taxon>Tracheophyta</taxon>
        <taxon>Spermatophyta</taxon>
        <taxon>Magnoliopsida</taxon>
        <taxon>eudicotyledons</taxon>
        <taxon>Gunneridae</taxon>
        <taxon>Pentapetalae</taxon>
        <taxon>rosids</taxon>
        <taxon>malvids</taxon>
        <taxon>Myrtales</taxon>
        <taxon>Lythraceae</taxon>
        <taxon>Trapa</taxon>
    </lineage>
</organism>
<dbReference type="PANTHER" id="PTHR31568:SF122">
    <property type="entry name" value="PROTEIN CYSTEINE-RICH TRANSMEMBRANE MODULE 9"/>
    <property type="match status" value="1"/>
</dbReference>
<comment type="similarity">
    <text evidence="2">Belongs to the CYSTM1 family.</text>
</comment>
<name>A0AAN7R9V9_TRANT</name>
<dbReference type="EMBL" id="JAXQNO010000007">
    <property type="protein sequence ID" value="KAK4795182.1"/>
    <property type="molecule type" value="Genomic_DNA"/>
</dbReference>
<dbReference type="InterPro" id="IPR044850">
    <property type="entry name" value="WIH1-like"/>
</dbReference>
<comment type="caution">
    <text evidence="6">The sequence shown here is derived from an EMBL/GenBank/DDBJ whole genome shotgun (WGS) entry which is preliminary data.</text>
</comment>
<keyword evidence="4" id="KW-1133">Transmembrane helix</keyword>